<dbReference type="Gene3D" id="3.40.50.2300">
    <property type="match status" value="1"/>
</dbReference>
<dbReference type="InterPro" id="IPR001789">
    <property type="entry name" value="Sig_transdc_resp-reg_receiver"/>
</dbReference>
<accession>A0ABW8RF19</accession>
<dbReference type="EMBL" id="JBJHQH010000007">
    <property type="protein sequence ID" value="MFK9092065.1"/>
    <property type="molecule type" value="Genomic_DNA"/>
</dbReference>
<dbReference type="Proteomes" id="UP001623041">
    <property type="component" value="Unassembled WGS sequence"/>
</dbReference>
<evidence type="ECO:0000313" key="4">
    <source>
        <dbReference type="Proteomes" id="UP001623041"/>
    </source>
</evidence>
<dbReference type="InterPro" id="IPR052048">
    <property type="entry name" value="ST_Response_Regulator"/>
</dbReference>
<dbReference type="InterPro" id="IPR011006">
    <property type="entry name" value="CheY-like_superfamily"/>
</dbReference>
<sequence>MKFLIVDDSPAIRVMLSNIIEEEELGTVAGEAEDGSEVYADILAEEEIDILIIDLLMPNRDGIETIRDIAPFFRGKIIMISQVETKDMIGEAYSLGVDHYITKPINRLEVVSILKKVSDQLHLEKSLTDIQKSLSFLTTHSQKKYPEKLYHSTQNPIIQSGKNILCELGIIGESGYKDLLDILAILSKLEKDGIRETPPLKDLYEKIIEKRHGSSTPPQEVKKEIKAGEQRIRRAIHQALEHIASLGLTDYTNPKFENYSSSFFDYTQVRMKMLELEGKTHDENSHSRINIKKFIQALYLEAKSFL</sequence>
<evidence type="ECO:0000313" key="3">
    <source>
        <dbReference type="EMBL" id="MFK9092065.1"/>
    </source>
</evidence>
<gene>
    <name evidence="3" type="ORF">ACJEBI_11295</name>
</gene>
<dbReference type="InterPro" id="IPR013972">
    <property type="entry name" value="YcbB"/>
</dbReference>
<dbReference type="SUPFAM" id="SSF52172">
    <property type="entry name" value="CheY-like"/>
    <property type="match status" value="1"/>
</dbReference>
<keyword evidence="1" id="KW-0597">Phosphoprotein</keyword>
<feature type="modified residue" description="4-aspartylphosphate" evidence="1">
    <location>
        <position position="54"/>
    </location>
</feature>
<dbReference type="PANTHER" id="PTHR43228">
    <property type="entry name" value="TWO-COMPONENT RESPONSE REGULATOR"/>
    <property type="match status" value="1"/>
</dbReference>
<dbReference type="Pfam" id="PF00072">
    <property type="entry name" value="Response_reg"/>
    <property type="match status" value="1"/>
</dbReference>
<name>A0ABW8RF19_9BACI</name>
<dbReference type="PROSITE" id="PS50110">
    <property type="entry name" value="RESPONSE_REGULATORY"/>
    <property type="match status" value="1"/>
</dbReference>
<feature type="domain" description="Response regulatory" evidence="2">
    <location>
        <begin position="2"/>
        <end position="118"/>
    </location>
</feature>
<comment type="caution">
    <text evidence="3">The sequence shown here is derived from an EMBL/GenBank/DDBJ whole genome shotgun (WGS) entry which is preliminary data.</text>
</comment>
<organism evidence="3 4">
    <name type="scientific">Bacillus salipaludis</name>
    <dbReference type="NCBI Taxonomy" id="2547811"/>
    <lineage>
        <taxon>Bacteria</taxon>
        <taxon>Bacillati</taxon>
        <taxon>Bacillota</taxon>
        <taxon>Bacilli</taxon>
        <taxon>Bacillales</taxon>
        <taxon>Bacillaceae</taxon>
        <taxon>Bacillus</taxon>
    </lineage>
</organism>
<keyword evidence="4" id="KW-1185">Reference proteome</keyword>
<proteinExistence type="predicted"/>
<dbReference type="Pfam" id="PF08664">
    <property type="entry name" value="YcbB"/>
    <property type="match status" value="1"/>
</dbReference>
<dbReference type="RefSeq" id="WP_406580676.1">
    <property type="nucleotide sequence ID" value="NZ_JBJHQH010000007.1"/>
</dbReference>
<dbReference type="PANTHER" id="PTHR43228:SF8">
    <property type="entry name" value="TRANSCRIPTIONAL REGULATORY PROTEIN GLNL"/>
    <property type="match status" value="1"/>
</dbReference>
<evidence type="ECO:0000259" key="2">
    <source>
        <dbReference type="PROSITE" id="PS50110"/>
    </source>
</evidence>
<protein>
    <submittedName>
        <fullName evidence="3">Response regulator</fullName>
    </submittedName>
</protein>
<reference evidence="3 4" key="1">
    <citation type="submission" date="2024-11" db="EMBL/GenBank/DDBJ databases">
        <authorList>
            <person name="Lucas J.A."/>
        </authorList>
    </citation>
    <scope>NUCLEOTIDE SEQUENCE [LARGE SCALE GENOMIC DNA]</scope>
    <source>
        <strain evidence="3 4">Z 5.4</strain>
    </source>
</reference>
<evidence type="ECO:0000256" key="1">
    <source>
        <dbReference type="PROSITE-ProRule" id="PRU00169"/>
    </source>
</evidence>
<dbReference type="SMART" id="SM00448">
    <property type="entry name" value="REC"/>
    <property type="match status" value="1"/>
</dbReference>